<sequence length="39" mass="4530">MEHSLCMDYVEIRNASDFANTGMSVQDAEFVEKDYLKNK</sequence>
<dbReference type="Proteomes" id="UP000887565">
    <property type="component" value="Unplaced"/>
</dbReference>
<name>A0A915L3E7_ROMCU</name>
<reference evidence="2" key="1">
    <citation type="submission" date="2022-11" db="UniProtKB">
        <authorList>
            <consortium name="WormBaseParasite"/>
        </authorList>
    </citation>
    <scope>IDENTIFICATION</scope>
</reference>
<proteinExistence type="predicted"/>
<protein>
    <submittedName>
        <fullName evidence="2">Uncharacterized protein</fullName>
    </submittedName>
</protein>
<keyword evidence="1" id="KW-1185">Reference proteome</keyword>
<organism evidence="1 2">
    <name type="scientific">Romanomermis culicivorax</name>
    <name type="common">Nematode worm</name>
    <dbReference type="NCBI Taxonomy" id="13658"/>
    <lineage>
        <taxon>Eukaryota</taxon>
        <taxon>Metazoa</taxon>
        <taxon>Ecdysozoa</taxon>
        <taxon>Nematoda</taxon>
        <taxon>Enoplea</taxon>
        <taxon>Dorylaimia</taxon>
        <taxon>Mermithida</taxon>
        <taxon>Mermithoidea</taxon>
        <taxon>Mermithidae</taxon>
        <taxon>Romanomermis</taxon>
    </lineage>
</organism>
<accession>A0A915L3E7</accession>
<dbReference type="WBParaSite" id="nRc.2.0.1.t44289-RA">
    <property type="protein sequence ID" value="nRc.2.0.1.t44289-RA"/>
    <property type="gene ID" value="nRc.2.0.1.g44289"/>
</dbReference>
<dbReference type="AlphaFoldDB" id="A0A915L3E7"/>
<evidence type="ECO:0000313" key="1">
    <source>
        <dbReference type="Proteomes" id="UP000887565"/>
    </source>
</evidence>
<evidence type="ECO:0000313" key="2">
    <source>
        <dbReference type="WBParaSite" id="nRc.2.0.1.t44289-RA"/>
    </source>
</evidence>